<feature type="transmembrane region" description="Helical" evidence="12">
    <location>
        <begin position="255"/>
        <end position="276"/>
    </location>
</feature>
<keyword evidence="8 12" id="KW-0472">Membrane</keyword>
<feature type="transmembrane region" description="Helical" evidence="12">
    <location>
        <begin position="358"/>
        <end position="375"/>
    </location>
</feature>
<dbReference type="InterPro" id="IPR058533">
    <property type="entry name" value="Cation_efflux_TM"/>
</dbReference>
<dbReference type="GO" id="GO:0005794">
    <property type="term" value="C:Golgi apparatus"/>
    <property type="evidence" value="ECO:0007669"/>
    <property type="project" value="UniProtKB-SubCell"/>
</dbReference>
<feature type="region of interest" description="Disordered" evidence="11">
    <location>
        <begin position="65"/>
        <end position="84"/>
    </location>
</feature>
<comment type="function">
    <text evidence="10">Has probably no intrinsic transporter activity but together with SLC30A5 forms a functional zinc ion:proton antiporter heterodimer, mediating zinc entry into the lumen of organelles along the secretory pathway. As part of that zinc ion:proton antiporter, contributes to zinc ion homeostasis within the early secretory pathway and regulates the activation and folding of enzymes like alkaline phosphatases and enzymes involved in phosphatidylinositol glycan anchor biosynthesis.</text>
</comment>
<evidence type="ECO:0000256" key="6">
    <source>
        <dbReference type="ARBA" id="ARBA00023034"/>
    </source>
</evidence>
<feature type="domain" description="Cation efflux protein transmembrane" evidence="13">
    <location>
        <begin position="263"/>
        <end position="480"/>
    </location>
</feature>
<dbReference type="EMBL" id="KN822975">
    <property type="protein sequence ID" value="KIO30162.1"/>
    <property type="molecule type" value="Genomic_DNA"/>
</dbReference>
<dbReference type="GO" id="GO:0098771">
    <property type="term" value="P:inorganic ion homeostasis"/>
    <property type="evidence" value="ECO:0007669"/>
    <property type="project" value="UniProtKB-ARBA"/>
</dbReference>
<dbReference type="InterPro" id="IPR027469">
    <property type="entry name" value="Cation_efflux_TMD_sf"/>
</dbReference>
<evidence type="ECO:0000313" key="15">
    <source>
        <dbReference type="Proteomes" id="UP000054248"/>
    </source>
</evidence>
<evidence type="ECO:0000256" key="11">
    <source>
        <dbReference type="SAM" id="MobiDB-lite"/>
    </source>
</evidence>
<evidence type="ECO:0000256" key="12">
    <source>
        <dbReference type="SAM" id="Phobius"/>
    </source>
</evidence>
<dbReference type="GO" id="GO:0006829">
    <property type="term" value="P:zinc ion transport"/>
    <property type="evidence" value="ECO:0007669"/>
    <property type="project" value="TreeGrafter"/>
</dbReference>
<feature type="compositionally biased region" description="Low complexity" evidence="11">
    <location>
        <begin position="30"/>
        <end position="47"/>
    </location>
</feature>
<keyword evidence="7" id="KW-0406">Ion transport</keyword>
<keyword evidence="6" id="KW-0333">Golgi apparatus</keyword>
<dbReference type="PANTHER" id="PTHR46531">
    <property type="entry name" value="ZINC TRANSPORTER 6"/>
    <property type="match status" value="1"/>
</dbReference>
<proteinExistence type="predicted"/>
<dbReference type="GO" id="GO:0016020">
    <property type="term" value="C:membrane"/>
    <property type="evidence" value="ECO:0007669"/>
    <property type="project" value="InterPro"/>
</dbReference>
<dbReference type="OrthoDB" id="5382797at2759"/>
<dbReference type="HOGENOM" id="CLU_013604_0_0_1"/>
<dbReference type="AlphaFoldDB" id="A0A0C3M8W3"/>
<protein>
    <recommendedName>
        <fullName evidence="13">Cation efflux protein transmembrane domain-containing protein</fullName>
    </recommendedName>
</protein>
<reference evidence="15" key="2">
    <citation type="submission" date="2015-01" db="EMBL/GenBank/DDBJ databases">
        <title>Evolutionary Origins and Diversification of the Mycorrhizal Mutualists.</title>
        <authorList>
            <consortium name="DOE Joint Genome Institute"/>
            <consortium name="Mycorrhizal Genomics Consortium"/>
            <person name="Kohler A."/>
            <person name="Kuo A."/>
            <person name="Nagy L.G."/>
            <person name="Floudas D."/>
            <person name="Copeland A."/>
            <person name="Barry K.W."/>
            <person name="Cichocki N."/>
            <person name="Veneault-Fourrey C."/>
            <person name="LaButti K."/>
            <person name="Lindquist E.A."/>
            <person name="Lipzen A."/>
            <person name="Lundell T."/>
            <person name="Morin E."/>
            <person name="Murat C."/>
            <person name="Riley R."/>
            <person name="Ohm R."/>
            <person name="Sun H."/>
            <person name="Tunlid A."/>
            <person name="Henrissat B."/>
            <person name="Grigoriev I.V."/>
            <person name="Hibbett D.S."/>
            <person name="Martin F."/>
        </authorList>
    </citation>
    <scope>NUCLEOTIDE SEQUENCE [LARGE SCALE GENOMIC DNA]</scope>
    <source>
        <strain evidence="15">MUT 4182</strain>
    </source>
</reference>
<evidence type="ECO:0000313" key="14">
    <source>
        <dbReference type="EMBL" id="KIO30162.1"/>
    </source>
</evidence>
<keyword evidence="15" id="KW-1185">Reference proteome</keyword>
<dbReference type="SUPFAM" id="SSF161111">
    <property type="entry name" value="Cation efflux protein transmembrane domain-like"/>
    <property type="match status" value="1"/>
</dbReference>
<evidence type="ECO:0000256" key="8">
    <source>
        <dbReference type="ARBA" id="ARBA00023136"/>
    </source>
</evidence>
<name>A0A0C3M8W3_9AGAM</name>
<feature type="transmembrane region" description="Helical" evidence="12">
    <location>
        <begin position="454"/>
        <end position="476"/>
    </location>
</feature>
<feature type="compositionally biased region" description="Basic residues" evidence="11">
    <location>
        <begin position="130"/>
        <end position="140"/>
    </location>
</feature>
<dbReference type="Pfam" id="PF01545">
    <property type="entry name" value="Cation_efflux"/>
    <property type="match status" value="1"/>
</dbReference>
<feature type="region of interest" description="Disordered" evidence="11">
    <location>
        <begin position="109"/>
        <end position="140"/>
    </location>
</feature>
<sequence>MGIANGRKSSDPKSPGITPLSPYLPLEGDSVSSPLPLSSSSATSTSSYRDIVGGHDRIHSRNLSVFFPRPEAPPAPTSDDGAQEIEYENNPEGVLIPPSNGTALGANFRFGSKNPAPLSPLGPNGEASRPQRRGHHHKHSVSHNFFSFMDPTAITHVQTPSATNGSFPPHVHHTSMSVSTSLGSQALPTPSTTHFPSTSMQHRFVEPTPSSAGGIESRRSEGRVPTGSKTVRAQAFAALQFVLGAWVWAEGQRQGSLACTGLGYWVVFDAVGVWLGEFGERMRMEPRSTRRSYGSRRVETVALFAQAIYLIFASVYVCKEAFEHVLLASEGEDAGDAHHHHSGTEAHPDFQGLQYPTALVWTAVCTLFVSGFFFGNHDRLVEATGNHLPTPLSIIKTLTAIGGPKSSAPTKEKPSSAVLRLVSNPFSVLPSFFAGCILMFAALLDPALHHSADVILACAITVFTFMVAYPAAVALGKVLLQTAPSRGLPGGQMESFLKVMRELENHPHIVHLPAPHLWQLTPVPSSGKSTQHSDLVATVQLHVRRDLDDAGVLKLTSDVWERCTRALGVSGAGVTVSVVRG</sequence>
<evidence type="ECO:0000256" key="4">
    <source>
        <dbReference type="ARBA" id="ARBA00022833"/>
    </source>
</evidence>
<dbReference type="GO" id="GO:0008324">
    <property type="term" value="F:monoatomic cation transmembrane transporter activity"/>
    <property type="evidence" value="ECO:0007669"/>
    <property type="project" value="InterPro"/>
</dbReference>
<dbReference type="Proteomes" id="UP000054248">
    <property type="component" value="Unassembled WGS sequence"/>
</dbReference>
<evidence type="ECO:0000256" key="10">
    <source>
        <dbReference type="ARBA" id="ARBA00045455"/>
    </source>
</evidence>
<gene>
    <name evidence="14" type="ORF">M407DRAFT_69671</name>
</gene>
<evidence type="ECO:0000256" key="1">
    <source>
        <dbReference type="ARBA" id="ARBA00004166"/>
    </source>
</evidence>
<comment type="subcellular location">
    <subcellularLocation>
        <location evidence="1">Golgi apparatus</location>
        <location evidence="1">trans-Golgi network membrane</location>
        <topology evidence="1">Multi-pass membrane protein</topology>
    </subcellularLocation>
</comment>
<evidence type="ECO:0000256" key="3">
    <source>
        <dbReference type="ARBA" id="ARBA00022692"/>
    </source>
</evidence>
<evidence type="ECO:0000256" key="2">
    <source>
        <dbReference type="ARBA" id="ARBA00022448"/>
    </source>
</evidence>
<dbReference type="PANTHER" id="PTHR46531:SF1">
    <property type="entry name" value="ZINC TRANSPORTER 6"/>
    <property type="match status" value="1"/>
</dbReference>
<keyword evidence="4" id="KW-0862">Zinc</keyword>
<keyword evidence="2" id="KW-0813">Transport</keyword>
<feature type="region of interest" description="Disordered" evidence="11">
    <location>
        <begin position="206"/>
        <end position="226"/>
    </location>
</feature>
<dbReference type="Gene3D" id="1.20.1510.10">
    <property type="entry name" value="Cation efflux protein transmembrane domain"/>
    <property type="match status" value="1"/>
</dbReference>
<evidence type="ECO:0000256" key="5">
    <source>
        <dbReference type="ARBA" id="ARBA00022989"/>
    </source>
</evidence>
<feature type="transmembrane region" description="Helical" evidence="12">
    <location>
        <begin position="297"/>
        <end position="317"/>
    </location>
</feature>
<keyword evidence="3 12" id="KW-0812">Transmembrane</keyword>
<dbReference type="STRING" id="1051891.A0A0C3M8W3"/>
<evidence type="ECO:0000256" key="7">
    <source>
        <dbReference type="ARBA" id="ARBA00023065"/>
    </source>
</evidence>
<organism evidence="14 15">
    <name type="scientific">Tulasnella calospora MUT 4182</name>
    <dbReference type="NCBI Taxonomy" id="1051891"/>
    <lineage>
        <taxon>Eukaryota</taxon>
        <taxon>Fungi</taxon>
        <taxon>Dikarya</taxon>
        <taxon>Basidiomycota</taxon>
        <taxon>Agaricomycotina</taxon>
        <taxon>Agaricomycetes</taxon>
        <taxon>Cantharellales</taxon>
        <taxon>Tulasnellaceae</taxon>
        <taxon>Tulasnella</taxon>
    </lineage>
</organism>
<feature type="region of interest" description="Disordered" evidence="11">
    <location>
        <begin position="1"/>
        <end position="50"/>
    </location>
</feature>
<dbReference type="InterPro" id="IPR052005">
    <property type="entry name" value="CDF_SLC30A"/>
</dbReference>
<dbReference type="GO" id="GO:0030003">
    <property type="term" value="P:intracellular monoatomic cation homeostasis"/>
    <property type="evidence" value="ECO:0007669"/>
    <property type="project" value="UniProtKB-ARBA"/>
</dbReference>
<reference evidence="14 15" key="1">
    <citation type="submission" date="2014-04" db="EMBL/GenBank/DDBJ databases">
        <authorList>
            <consortium name="DOE Joint Genome Institute"/>
            <person name="Kuo A."/>
            <person name="Girlanda M."/>
            <person name="Perotto S."/>
            <person name="Kohler A."/>
            <person name="Nagy L.G."/>
            <person name="Floudas D."/>
            <person name="Copeland A."/>
            <person name="Barry K.W."/>
            <person name="Cichocki N."/>
            <person name="Veneault-Fourrey C."/>
            <person name="LaButti K."/>
            <person name="Lindquist E.A."/>
            <person name="Lipzen A."/>
            <person name="Lundell T."/>
            <person name="Morin E."/>
            <person name="Murat C."/>
            <person name="Sun H."/>
            <person name="Tunlid A."/>
            <person name="Henrissat B."/>
            <person name="Grigoriev I.V."/>
            <person name="Hibbett D.S."/>
            <person name="Martin F."/>
            <person name="Nordberg H.P."/>
            <person name="Cantor M.N."/>
            <person name="Hua S.X."/>
        </authorList>
    </citation>
    <scope>NUCLEOTIDE SEQUENCE [LARGE SCALE GENOMIC DNA]</scope>
    <source>
        <strain evidence="14 15">MUT 4182</strain>
    </source>
</reference>
<evidence type="ECO:0000256" key="9">
    <source>
        <dbReference type="ARBA" id="ARBA00038600"/>
    </source>
</evidence>
<comment type="subunit">
    <text evidence="9">Heterodimer with SLC30A5; form a functional zinc ion transmembrane transporter.</text>
</comment>
<accession>A0A0C3M8W3</accession>
<keyword evidence="5 12" id="KW-1133">Transmembrane helix</keyword>
<evidence type="ECO:0000259" key="13">
    <source>
        <dbReference type="Pfam" id="PF01545"/>
    </source>
</evidence>
<feature type="transmembrane region" description="Helical" evidence="12">
    <location>
        <begin position="421"/>
        <end position="442"/>
    </location>
</feature>